<reference evidence="1" key="1">
    <citation type="submission" date="2022-10" db="EMBL/GenBank/DDBJ databases">
        <title>Genome Sequence of Xylaria curta.</title>
        <authorList>
            <person name="Buettner E."/>
        </authorList>
    </citation>
    <scope>NUCLEOTIDE SEQUENCE</scope>
    <source>
        <strain evidence="1">Babe10</strain>
    </source>
</reference>
<keyword evidence="2" id="KW-1185">Reference proteome</keyword>
<sequence length="127" mass="14212">MISEAPDYCAVLGVKRGASSEELHAAYRRLALKHHPDKNKGNEEVATAKFQEVQKAYEALRDSEQPLMHASEATQCDTKATHPSFGFGQENPFGWFDNSWGSSFGRRVRRSSPETSEVRLQCAVLQL</sequence>
<proteinExistence type="predicted"/>
<evidence type="ECO:0000313" key="2">
    <source>
        <dbReference type="Proteomes" id="UP001143856"/>
    </source>
</evidence>
<comment type="caution">
    <text evidence="1">The sequence shown here is derived from an EMBL/GenBank/DDBJ whole genome shotgun (WGS) entry which is preliminary data.</text>
</comment>
<evidence type="ECO:0000313" key="1">
    <source>
        <dbReference type="EMBL" id="KAJ2966152.1"/>
    </source>
</evidence>
<dbReference type="EMBL" id="JAPDGR010005248">
    <property type="protein sequence ID" value="KAJ2966152.1"/>
    <property type="molecule type" value="Genomic_DNA"/>
</dbReference>
<protein>
    <submittedName>
        <fullName evidence="1">Uncharacterized protein</fullName>
    </submittedName>
</protein>
<accession>A0ACC1MHL3</accession>
<gene>
    <name evidence="1" type="ORF">NUW58_g10732</name>
</gene>
<organism evidence="1 2">
    <name type="scientific">Xylaria curta</name>
    <dbReference type="NCBI Taxonomy" id="42375"/>
    <lineage>
        <taxon>Eukaryota</taxon>
        <taxon>Fungi</taxon>
        <taxon>Dikarya</taxon>
        <taxon>Ascomycota</taxon>
        <taxon>Pezizomycotina</taxon>
        <taxon>Sordariomycetes</taxon>
        <taxon>Xylariomycetidae</taxon>
        <taxon>Xylariales</taxon>
        <taxon>Xylariaceae</taxon>
        <taxon>Xylaria</taxon>
    </lineage>
</organism>
<name>A0ACC1MHL3_9PEZI</name>
<dbReference type="Proteomes" id="UP001143856">
    <property type="component" value="Unassembled WGS sequence"/>
</dbReference>